<evidence type="ECO:0000313" key="3">
    <source>
        <dbReference type="Proteomes" id="UP000316882"/>
    </source>
</evidence>
<dbReference type="EMBL" id="BJMH01000004">
    <property type="protein sequence ID" value="GEB31499.1"/>
    <property type="molecule type" value="Genomic_DNA"/>
</dbReference>
<keyword evidence="3" id="KW-1185">Reference proteome</keyword>
<dbReference type="AlphaFoldDB" id="A0A4Y3PK44"/>
<proteinExistence type="predicted"/>
<protein>
    <submittedName>
        <fullName evidence="2">Uncharacterized protein</fullName>
    </submittedName>
</protein>
<name>A0A4Y3PK44_BREPA</name>
<gene>
    <name evidence="2" type="ORF">BPA01_10790</name>
</gene>
<feature type="region of interest" description="Disordered" evidence="1">
    <location>
        <begin position="36"/>
        <end position="61"/>
    </location>
</feature>
<evidence type="ECO:0000313" key="2">
    <source>
        <dbReference type="EMBL" id="GEB31499.1"/>
    </source>
</evidence>
<dbReference type="RefSeq" id="WP_122965748.1">
    <property type="nucleotide sequence ID" value="NZ_BJMH01000004.1"/>
</dbReference>
<sequence>MGRSFANLHIKSGSFEKTVEALKKLSEERAEVLGYSSTQDEAADVSERSVGEWKSNQPDTEAQKPKVVMHISKSNDNWISVLHDYFVWGTVKKIGKALSQLIEEPVMTAGYINEEIFELSFYENGEIQAEKIFCEPWTRDEYGLKEERLHDDYMREALGMRVEDFDSFIKLTSPEQAADKLSQLTGIPIWSDSEWLPYEEKLRDQFGQYEFRIENA</sequence>
<dbReference type="Proteomes" id="UP000316882">
    <property type="component" value="Unassembled WGS sequence"/>
</dbReference>
<evidence type="ECO:0000256" key="1">
    <source>
        <dbReference type="SAM" id="MobiDB-lite"/>
    </source>
</evidence>
<accession>A0A4Y3PK44</accession>
<organism evidence="2 3">
    <name type="scientific">Brevibacillus parabrevis</name>
    <dbReference type="NCBI Taxonomy" id="54914"/>
    <lineage>
        <taxon>Bacteria</taxon>
        <taxon>Bacillati</taxon>
        <taxon>Bacillota</taxon>
        <taxon>Bacilli</taxon>
        <taxon>Bacillales</taxon>
        <taxon>Paenibacillaceae</taxon>
        <taxon>Brevibacillus</taxon>
    </lineage>
</organism>
<comment type="caution">
    <text evidence="2">The sequence shown here is derived from an EMBL/GenBank/DDBJ whole genome shotgun (WGS) entry which is preliminary data.</text>
</comment>
<reference evidence="2 3" key="1">
    <citation type="submission" date="2019-06" db="EMBL/GenBank/DDBJ databases">
        <title>Whole genome shotgun sequence of Brevibacillus parabrevis NBRC 12334.</title>
        <authorList>
            <person name="Hosoyama A."/>
            <person name="Uohara A."/>
            <person name="Ohji S."/>
            <person name="Ichikawa N."/>
        </authorList>
    </citation>
    <scope>NUCLEOTIDE SEQUENCE [LARGE SCALE GENOMIC DNA]</scope>
    <source>
        <strain evidence="2 3">NBRC 12334</strain>
    </source>
</reference>